<accession>A0A4Y7PV03</accession>
<organism evidence="1 2">
    <name type="scientific">Rickenella mellea</name>
    <dbReference type="NCBI Taxonomy" id="50990"/>
    <lineage>
        <taxon>Eukaryota</taxon>
        <taxon>Fungi</taxon>
        <taxon>Dikarya</taxon>
        <taxon>Basidiomycota</taxon>
        <taxon>Agaricomycotina</taxon>
        <taxon>Agaricomycetes</taxon>
        <taxon>Hymenochaetales</taxon>
        <taxon>Rickenellaceae</taxon>
        <taxon>Rickenella</taxon>
    </lineage>
</organism>
<dbReference type="Proteomes" id="UP000294933">
    <property type="component" value="Unassembled WGS sequence"/>
</dbReference>
<dbReference type="AlphaFoldDB" id="A0A4Y7PV03"/>
<protein>
    <recommendedName>
        <fullName evidence="3">TPR-like protein</fullName>
    </recommendedName>
</protein>
<gene>
    <name evidence="1" type="ORF">BD410DRAFT_830994</name>
</gene>
<dbReference type="InterPro" id="IPR011990">
    <property type="entry name" value="TPR-like_helical_dom_sf"/>
</dbReference>
<keyword evidence="2" id="KW-1185">Reference proteome</keyword>
<dbReference type="STRING" id="50990.A0A4Y7PV03"/>
<evidence type="ECO:0008006" key="3">
    <source>
        <dbReference type="Google" id="ProtNLM"/>
    </source>
</evidence>
<dbReference type="OrthoDB" id="3259646at2759"/>
<feature type="non-terminal residue" evidence="1">
    <location>
        <position position="285"/>
    </location>
</feature>
<proteinExistence type="predicted"/>
<evidence type="ECO:0000313" key="1">
    <source>
        <dbReference type="EMBL" id="TDL18360.1"/>
    </source>
</evidence>
<dbReference type="Gene3D" id="1.25.40.10">
    <property type="entry name" value="Tetratricopeptide repeat domain"/>
    <property type="match status" value="1"/>
</dbReference>
<dbReference type="EMBL" id="ML170209">
    <property type="protein sequence ID" value="TDL18360.1"/>
    <property type="molecule type" value="Genomic_DNA"/>
</dbReference>
<dbReference type="VEuPathDB" id="FungiDB:BD410DRAFT_830994"/>
<reference evidence="1 2" key="1">
    <citation type="submission" date="2018-06" db="EMBL/GenBank/DDBJ databases">
        <title>A transcriptomic atlas of mushroom development highlights an independent origin of complex multicellularity.</title>
        <authorList>
            <consortium name="DOE Joint Genome Institute"/>
            <person name="Krizsan K."/>
            <person name="Almasi E."/>
            <person name="Merenyi Z."/>
            <person name="Sahu N."/>
            <person name="Viragh M."/>
            <person name="Koszo T."/>
            <person name="Mondo S."/>
            <person name="Kiss B."/>
            <person name="Balint B."/>
            <person name="Kues U."/>
            <person name="Barry K."/>
            <person name="Hegedus J.C."/>
            <person name="Henrissat B."/>
            <person name="Johnson J."/>
            <person name="Lipzen A."/>
            <person name="Ohm R."/>
            <person name="Nagy I."/>
            <person name="Pangilinan J."/>
            <person name="Yan J."/>
            <person name="Xiong Y."/>
            <person name="Grigoriev I.V."/>
            <person name="Hibbett D.S."/>
            <person name="Nagy L.G."/>
        </authorList>
    </citation>
    <scope>NUCLEOTIDE SEQUENCE [LARGE SCALE GENOMIC DNA]</scope>
    <source>
        <strain evidence="1 2">SZMC22713</strain>
    </source>
</reference>
<sequence>MSWTRQEWAKGCRKRPRLCMAVRPTLSPNALVIRVFLPHSHHKSTNGEHIYYDSTVSLRPSASHQANHSVIDKCANAQRFNMTTESTAMESRGGEDLDAVNIAPGMTERGTHISLHDINTKITMLESKVWGLTDADEHKPAMLYVLGVLHWEHFESSGDFEDIEKAVKCQKHGILVTPDEHPEKPMYLSRLVTSLLRRFENLGELEDLDQAISNLEGAIQLILDEHPNKTLLLNCMGHSLQRRFECLGEIKDIEKAITIQESVVLLTPDGHLYKPEYLNNLGNSL</sequence>
<name>A0A4Y7PV03_9AGAM</name>
<evidence type="ECO:0000313" key="2">
    <source>
        <dbReference type="Proteomes" id="UP000294933"/>
    </source>
</evidence>